<feature type="transmembrane region" description="Helical" evidence="8">
    <location>
        <begin position="243"/>
        <end position="267"/>
    </location>
</feature>
<dbReference type="GO" id="GO:0042773">
    <property type="term" value="P:ATP synthesis coupled electron transport"/>
    <property type="evidence" value="ECO:0007669"/>
    <property type="project" value="InterPro"/>
</dbReference>
<evidence type="ECO:0000256" key="3">
    <source>
        <dbReference type="ARBA" id="ARBA00022989"/>
    </source>
</evidence>
<evidence type="ECO:0000256" key="7">
    <source>
        <dbReference type="RuleBase" id="RU000320"/>
    </source>
</evidence>
<dbReference type="Pfam" id="PF00662">
    <property type="entry name" value="Proton_antipo_N"/>
    <property type="match status" value="1"/>
</dbReference>
<dbReference type="OrthoDB" id="9811798at2"/>
<dbReference type="NCBIfam" id="TIGR01974">
    <property type="entry name" value="NDH_I_L"/>
    <property type="match status" value="1"/>
</dbReference>
<keyword evidence="2 7" id="KW-0812">Transmembrane</keyword>
<evidence type="ECO:0000256" key="6">
    <source>
        <dbReference type="ARBA" id="ARBA00025811"/>
    </source>
</evidence>
<feature type="transmembrane region" description="Helical" evidence="8">
    <location>
        <begin position="179"/>
        <end position="198"/>
    </location>
</feature>
<feature type="transmembrane region" description="Helical" evidence="8">
    <location>
        <begin position="6"/>
        <end position="25"/>
    </location>
</feature>
<dbReference type="RefSeq" id="WP_136131401.1">
    <property type="nucleotide sequence ID" value="NZ_PDKS01000001.1"/>
</dbReference>
<feature type="transmembrane region" description="Helical" evidence="8">
    <location>
        <begin position="565"/>
        <end position="584"/>
    </location>
</feature>
<keyword evidence="4 8" id="KW-0472">Membrane</keyword>
<dbReference type="AlphaFoldDB" id="A0A2P5SYJ8"/>
<dbReference type="PANTHER" id="PTHR42829:SF2">
    <property type="entry name" value="NADH-UBIQUINONE OXIDOREDUCTASE CHAIN 5"/>
    <property type="match status" value="1"/>
</dbReference>
<dbReference type="GO" id="GO:0008137">
    <property type="term" value="F:NADH dehydrogenase (ubiquinone) activity"/>
    <property type="evidence" value="ECO:0007669"/>
    <property type="project" value="InterPro"/>
</dbReference>
<feature type="transmembrane region" description="Helical" evidence="8">
    <location>
        <begin position="138"/>
        <end position="158"/>
    </location>
</feature>
<protein>
    <submittedName>
        <fullName evidence="11">NADH-quinone oxidoreductase subunit L</fullName>
    </submittedName>
</protein>
<comment type="function">
    <text evidence="5">NDH-1 shuttles electrons from NADH, via FMN and iron-sulfur (Fe-S) centers, to quinones in the respiratory chain. Couples the redox reaction to proton translocation (for every two electrons transferred, four hydrogen ions are translocated across the cytoplasmic membrane), and thus conserves the redox energy in a proton gradient.</text>
</comment>
<keyword evidence="3 8" id="KW-1133">Transmembrane helix</keyword>
<feature type="transmembrane region" description="Helical" evidence="8">
    <location>
        <begin position="331"/>
        <end position="353"/>
    </location>
</feature>
<comment type="subunit">
    <text evidence="6">Composed of 13 different subunits. Subunits NuoA, H, J, K, L, M, N constitute the membrane sector of the complex.</text>
</comment>
<dbReference type="Pfam" id="PF00361">
    <property type="entry name" value="Proton_antipo_M"/>
    <property type="match status" value="1"/>
</dbReference>
<organism evidence="11 12">
    <name type="scientific">Candidatus Pantoea edessiphila</name>
    <dbReference type="NCBI Taxonomy" id="2044610"/>
    <lineage>
        <taxon>Bacteria</taxon>
        <taxon>Pseudomonadati</taxon>
        <taxon>Pseudomonadota</taxon>
        <taxon>Gammaproteobacteria</taxon>
        <taxon>Enterobacterales</taxon>
        <taxon>Erwiniaceae</taxon>
        <taxon>Pantoea</taxon>
    </lineage>
</organism>
<dbReference type="Proteomes" id="UP000296034">
    <property type="component" value="Unassembled WGS sequence"/>
</dbReference>
<dbReference type="PRINTS" id="PR01435">
    <property type="entry name" value="NPOXDRDTASE5"/>
</dbReference>
<dbReference type="EMBL" id="PDKS01000001">
    <property type="protein sequence ID" value="PPI87404.1"/>
    <property type="molecule type" value="Genomic_DNA"/>
</dbReference>
<sequence>MNLIYLTIIFPLLGFLLLSFSNGYYSERISSLIGVSSIGLSGIITILVGYSFFLNNQVIYSQILWNWMHIGNFNVSIKLILDGLSLAMLSVVTGVGFLIHLFSSWYMQGKEGYSRFFAYTNLFVASMIILILADNLLLMFLGWECVGFCSYLLIGFYYSNLNNCKAAIKAFVTTRIGDVFLIIAIIMIYNTMGTINFLDISKLAISNFSINDYKIHIITMLLLLGAVGKSAQLPLQTWLPDAMVGPTPVSALIHAATMVTAGVYLIVRTHSLFLLTPEILNLVGIIGAFTLMIASFSALVQADIKRILAYSTMSQIGYMFLSLGLRAWNSAVFHLITHAFFKALLFLSAGSLITYCNHEQNIYKMGGLKKSLPFLYMCFLVGGSSLSSVPLITAGFYSKKNIIFSTLTNNNISLMSICLFGSLLTAIYTFRMIFTIFHGRKKIILKPCDHGINYYIPLFALLLLSTCIGGLFRPPLGAVFPKNNFNETGAWILEIISSILIFTGIAIAAVLFSKKYNVINKIINSYLSNFFCILWYKSWGFDWIYDKLFVKTYLLVAFLLRSDPLNTLFDYLGSFLCFINNRLLIIENGYLRWYILSMSIGALAMLIFILTS</sequence>
<evidence type="ECO:0000259" key="10">
    <source>
        <dbReference type="Pfam" id="PF00662"/>
    </source>
</evidence>
<dbReference type="PANTHER" id="PTHR42829">
    <property type="entry name" value="NADH-UBIQUINONE OXIDOREDUCTASE CHAIN 5"/>
    <property type="match status" value="1"/>
</dbReference>
<comment type="caution">
    <text evidence="11">The sequence shown here is derived from an EMBL/GenBank/DDBJ whole genome shotgun (WGS) entry which is preliminary data.</text>
</comment>
<feature type="transmembrane region" description="Helical" evidence="8">
    <location>
        <begin position="525"/>
        <end position="545"/>
    </location>
</feature>
<evidence type="ECO:0000313" key="12">
    <source>
        <dbReference type="Proteomes" id="UP000296034"/>
    </source>
</evidence>
<feature type="transmembrane region" description="Helical" evidence="8">
    <location>
        <begin position="454"/>
        <end position="472"/>
    </location>
</feature>
<dbReference type="GO" id="GO:0015990">
    <property type="term" value="P:electron transport coupled proton transport"/>
    <property type="evidence" value="ECO:0007669"/>
    <property type="project" value="TreeGrafter"/>
</dbReference>
<dbReference type="InterPro" id="IPR001750">
    <property type="entry name" value="ND/Mrp_TM"/>
</dbReference>
<dbReference type="InterPro" id="IPR001516">
    <property type="entry name" value="Proton_antipo_N"/>
</dbReference>
<dbReference type="GO" id="GO:0003954">
    <property type="term" value="F:NADH dehydrogenase activity"/>
    <property type="evidence" value="ECO:0007669"/>
    <property type="project" value="TreeGrafter"/>
</dbReference>
<feature type="transmembrane region" description="Helical" evidence="8">
    <location>
        <begin position="279"/>
        <end position="300"/>
    </location>
</feature>
<name>A0A2P5SYJ8_9GAMM</name>
<evidence type="ECO:0000259" key="9">
    <source>
        <dbReference type="Pfam" id="PF00361"/>
    </source>
</evidence>
<dbReference type="PRINTS" id="PR01434">
    <property type="entry name" value="NADHDHGNASE5"/>
</dbReference>
<dbReference type="InterPro" id="IPR003945">
    <property type="entry name" value="NU5C-like"/>
</dbReference>
<evidence type="ECO:0000256" key="5">
    <source>
        <dbReference type="ARBA" id="ARBA00025189"/>
    </source>
</evidence>
<feature type="domain" description="NADH-Ubiquinone oxidoreductase (complex I) chain 5 N-terminal" evidence="10">
    <location>
        <begin position="67"/>
        <end position="117"/>
    </location>
</feature>
<dbReference type="GO" id="GO:0016020">
    <property type="term" value="C:membrane"/>
    <property type="evidence" value="ECO:0007669"/>
    <property type="project" value="UniProtKB-SubCell"/>
</dbReference>
<feature type="domain" description="NADH:quinone oxidoreductase/Mrp antiporter transmembrane" evidence="9">
    <location>
        <begin position="133"/>
        <end position="425"/>
    </location>
</feature>
<comment type="subcellular location">
    <subcellularLocation>
        <location evidence="1">Endomembrane system</location>
        <topology evidence="1">Multi-pass membrane protein</topology>
    </subcellularLocation>
    <subcellularLocation>
        <location evidence="7">Membrane</location>
        <topology evidence="7">Multi-pass membrane protein</topology>
    </subcellularLocation>
</comment>
<evidence type="ECO:0000313" key="11">
    <source>
        <dbReference type="EMBL" id="PPI87404.1"/>
    </source>
</evidence>
<feature type="transmembrane region" description="Helical" evidence="8">
    <location>
        <begin position="492"/>
        <end position="513"/>
    </location>
</feature>
<feature type="transmembrane region" description="Helical" evidence="8">
    <location>
        <begin position="591"/>
        <end position="610"/>
    </location>
</feature>
<dbReference type="Gene3D" id="1.20.5.2700">
    <property type="match status" value="1"/>
</dbReference>
<dbReference type="GO" id="GO:0012505">
    <property type="term" value="C:endomembrane system"/>
    <property type="evidence" value="ECO:0007669"/>
    <property type="project" value="UniProtKB-SubCell"/>
</dbReference>
<proteinExistence type="predicted"/>
<evidence type="ECO:0000256" key="1">
    <source>
        <dbReference type="ARBA" id="ARBA00004127"/>
    </source>
</evidence>
<evidence type="ECO:0000256" key="2">
    <source>
        <dbReference type="ARBA" id="ARBA00022692"/>
    </source>
</evidence>
<feature type="transmembrane region" description="Helical" evidence="8">
    <location>
        <begin position="374"/>
        <end position="397"/>
    </location>
</feature>
<evidence type="ECO:0000256" key="8">
    <source>
        <dbReference type="SAM" id="Phobius"/>
    </source>
</evidence>
<feature type="transmembrane region" description="Helical" evidence="8">
    <location>
        <begin position="113"/>
        <end position="132"/>
    </location>
</feature>
<reference evidence="11 12" key="1">
    <citation type="journal article" date="2018" name="Genome Biol. Evol.">
        <title>Cladogenesis and Genomic Streamlining in Extracellular Endosymbionts of Tropical Stink Bugs.</title>
        <authorList>
            <person name="Otero-Bravo A."/>
            <person name="Goffredi S."/>
            <person name="Sabree Z.L."/>
        </authorList>
    </citation>
    <scope>NUCLEOTIDE SEQUENCE [LARGE SCALE GENOMIC DNA]</scope>
    <source>
        <strain evidence="11 12">SoET</strain>
    </source>
</reference>
<gene>
    <name evidence="11" type="ORF">CRV11_00495</name>
</gene>
<dbReference type="NCBIfam" id="NF005141">
    <property type="entry name" value="PRK06590.1"/>
    <property type="match status" value="1"/>
</dbReference>
<feature type="transmembrane region" description="Helical" evidence="8">
    <location>
        <begin position="73"/>
        <end position="101"/>
    </location>
</feature>
<dbReference type="InterPro" id="IPR018393">
    <property type="entry name" value="NADHpl_OxRdtase_5_subgr"/>
</dbReference>
<accession>A0A2P5SYJ8</accession>
<evidence type="ECO:0000256" key="4">
    <source>
        <dbReference type="ARBA" id="ARBA00023136"/>
    </source>
</evidence>
<feature type="transmembrane region" description="Helical" evidence="8">
    <location>
        <begin position="412"/>
        <end position="434"/>
    </location>
</feature>
<feature type="transmembrane region" description="Helical" evidence="8">
    <location>
        <begin position="32"/>
        <end position="53"/>
    </location>
</feature>